<organism evidence="1 2">
    <name type="scientific">Halobellus salinus</name>
    <dbReference type="NCBI Taxonomy" id="931585"/>
    <lineage>
        <taxon>Archaea</taxon>
        <taxon>Methanobacteriati</taxon>
        <taxon>Methanobacteriota</taxon>
        <taxon>Stenosarchaea group</taxon>
        <taxon>Halobacteria</taxon>
        <taxon>Halobacteriales</taxon>
        <taxon>Haloferacaceae</taxon>
        <taxon>Halobellus</taxon>
    </lineage>
</organism>
<reference evidence="1" key="1">
    <citation type="journal article" date="2014" name="Int. J. Syst. Evol. Microbiol.">
        <title>Complete genome sequence of Corynebacterium casei LMG S-19264T (=DSM 44701T), isolated from a smear-ripened cheese.</title>
        <authorList>
            <consortium name="US DOE Joint Genome Institute (JGI-PGF)"/>
            <person name="Walter F."/>
            <person name="Albersmeier A."/>
            <person name="Kalinowski J."/>
            <person name="Ruckert C."/>
        </authorList>
    </citation>
    <scope>NUCLEOTIDE SEQUENCE</scope>
    <source>
        <strain evidence="1">JCM 14359</strain>
    </source>
</reference>
<name>A0A830ERA7_9EURY</name>
<evidence type="ECO:0000313" key="1">
    <source>
        <dbReference type="EMBL" id="GGJ16192.1"/>
    </source>
</evidence>
<dbReference type="GO" id="GO:0005524">
    <property type="term" value="F:ATP binding"/>
    <property type="evidence" value="ECO:0007669"/>
    <property type="project" value="InterPro"/>
</dbReference>
<dbReference type="Gene3D" id="3.40.1190.10">
    <property type="entry name" value="Mur-like, catalytic domain"/>
    <property type="match status" value="1"/>
</dbReference>
<dbReference type="EMBL" id="BMOC01000025">
    <property type="protein sequence ID" value="GGJ16192.1"/>
    <property type="molecule type" value="Genomic_DNA"/>
</dbReference>
<dbReference type="SUPFAM" id="SSF53623">
    <property type="entry name" value="MurD-like peptide ligases, catalytic domain"/>
    <property type="match status" value="1"/>
</dbReference>
<reference evidence="1" key="2">
    <citation type="submission" date="2020-09" db="EMBL/GenBank/DDBJ databases">
        <authorList>
            <person name="Sun Q."/>
            <person name="Ohkuma M."/>
        </authorList>
    </citation>
    <scope>NUCLEOTIDE SEQUENCE</scope>
    <source>
        <strain evidence="1">JCM 14359</strain>
    </source>
</reference>
<keyword evidence="2" id="KW-1185">Reference proteome</keyword>
<dbReference type="Proteomes" id="UP000653099">
    <property type="component" value="Unassembled WGS sequence"/>
</dbReference>
<dbReference type="OrthoDB" id="192097at2157"/>
<sequence length="393" mass="44525">MVTTVSDTLPQSLTDLRQYVSYAVSDLSAAARSVVFRSRGHYERVEPTPARVTVTGVRGKSTVVRWLNETLVDRGFETYAKVTGDQPVSYHNCDGTRIERDGTTRLYENAAEFAEYHPVDAAIVENQGIREYTTRLANELFDPQVVILLNVRRDHQSTLGDDLDDIARVFTRVIPENTAVISGDRNDAINTYLRQEFQKTGHEFRVAEPDGEESPFADVFGARSALLVSETLRELGLDPLEPSQIQTYIDSLHREWGWQRLEKGGLIANGAMMNDIESTELLRQFLVERLENNIITPFIYTRRDRAGRTAAFVQYLNWLHANNLITQIHAAGTQDTLLQRRVNAGVVRHRESEHVADVLDSALTEGHPVYMMGNTVAEFMRDLTEEVDQRTLE</sequence>
<protein>
    <submittedName>
        <fullName evidence="1">Poly-gamma-glutamate synthase PgsB</fullName>
    </submittedName>
</protein>
<dbReference type="AlphaFoldDB" id="A0A830ERA7"/>
<proteinExistence type="predicted"/>
<accession>A0A830ERA7</accession>
<gene>
    <name evidence="1" type="ORF">GCM10008995_27550</name>
</gene>
<dbReference type="GO" id="GO:0016020">
    <property type="term" value="C:membrane"/>
    <property type="evidence" value="ECO:0007669"/>
    <property type="project" value="InterPro"/>
</dbReference>
<dbReference type="GO" id="GO:0045227">
    <property type="term" value="P:capsule polysaccharide biosynthetic process"/>
    <property type="evidence" value="ECO:0007669"/>
    <property type="project" value="InterPro"/>
</dbReference>
<evidence type="ECO:0000313" key="2">
    <source>
        <dbReference type="Proteomes" id="UP000653099"/>
    </source>
</evidence>
<comment type="caution">
    <text evidence="1">The sequence shown here is derived from an EMBL/GenBank/DDBJ whole genome shotgun (WGS) entry which is preliminary data.</text>
</comment>
<dbReference type="InterPro" id="IPR036565">
    <property type="entry name" value="Mur-like_cat_sf"/>
</dbReference>
<dbReference type="InterPro" id="IPR008337">
    <property type="entry name" value="Capsule_biosynth_CapB"/>
</dbReference>
<dbReference type="PRINTS" id="PR01758">
    <property type="entry name" value="CAPSULEPROTB"/>
</dbReference>